<feature type="non-terminal residue" evidence="7">
    <location>
        <position position="220"/>
    </location>
</feature>
<evidence type="ECO:0000256" key="4">
    <source>
        <dbReference type="ARBA" id="ARBA00022801"/>
    </source>
</evidence>
<dbReference type="Pfam" id="PF24708">
    <property type="entry name" value="Lip_C"/>
    <property type="match status" value="1"/>
</dbReference>
<keyword evidence="5" id="KW-0443">Lipid metabolism</keyword>
<dbReference type="KEGG" id="gtt:GUITHDRAFT_47588"/>
<dbReference type="PANTHER" id="PTHR34043:SF3">
    <property type="entry name" value="ALPHA_BETA-HYDROLASES SUPERFAMILY PROTEIN"/>
    <property type="match status" value="1"/>
</dbReference>
<dbReference type="STRING" id="905079.L1IA24"/>
<comment type="subcellular location">
    <subcellularLocation>
        <location evidence="1">Secreted</location>
    </subcellularLocation>
</comment>
<dbReference type="AlphaFoldDB" id="L1IA24"/>
<dbReference type="EMBL" id="JH993156">
    <property type="protein sequence ID" value="EKX33106.1"/>
    <property type="molecule type" value="Genomic_DNA"/>
</dbReference>
<dbReference type="GeneID" id="17289834"/>
<evidence type="ECO:0000313" key="9">
    <source>
        <dbReference type="Proteomes" id="UP000011087"/>
    </source>
</evidence>
<keyword evidence="2" id="KW-0964">Secreted</keyword>
<dbReference type="EnsemblProtists" id="EKX33106">
    <property type="protein sequence ID" value="EKX33106"/>
    <property type="gene ID" value="GUITHDRAFT_47588"/>
</dbReference>
<evidence type="ECO:0000313" key="7">
    <source>
        <dbReference type="EMBL" id="EKX33106.1"/>
    </source>
</evidence>
<feature type="domain" description="Lipase-like C-terminal" evidence="6">
    <location>
        <begin position="8"/>
        <end position="203"/>
    </location>
</feature>
<dbReference type="PaxDb" id="55529-EKX33106"/>
<dbReference type="InterPro" id="IPR029058">
    <property type="entry name" value="AB_hydrolase_fold"/>
</dbReference>
<dbReference type="eggNOG" id="ENOG502QPNZ">
    <property type="taxonomic scope" value="Eukaryota"/>
</dbReference>
<evidence type="ECO:0000259" key="6">
    <source>
        <dbReference type="Pfam" id="PF24708"/>
    </source>
</evidence>
<evidence type="ECO:0000256" key="3">
    <source>
        <dbReference type="ARBA" id="ARBA00022729"/>
    </source>
</evidence>
<dbReference type="Proteomes" id="UP000011087">
    <property type="component" value="Unassembled WGS sequence"/>
</dbReference>
<evidence type="ECO:0000256" key="5">
    <source>
        <dbReference type="ARBA" id="ARBA00023098"/>
    </source>
</evidence>
<dbReference type="GO" id="GO:0005576">
    <property type="term" value="C:extracellular region"/>
    <property type="evidence" value="ECO:0007669"/>
    <property type="project" value="UniProtKB-SubCell"/>
</dbReference>
<reference evidence="8" key="3">
    <citation type="submission" date="2015-06" db="UniProtKB">
        <authorList>
            <consortium name="EnsemblProtists"/>
        </authorList>
    </citation>
    <scope>IDENTIFICATION</scope>
</reference>
<evidence type="ECO:0000256" key="2">
    <source>
        <dbReference type="ARBA" id="ARBA00022525"/>
    </source>
</evidence>
<dbReference type="Gene3D" id="3.40.50.1820">
    <property type="entry name" value="alpha/beta hydrolase"/>
    <property type="match status" value="1"/>
</dbReference>
<reference evidence="9" key="2">
    <citation type="submission" date="2012-11" db="EMBL/GenBank/DDBJ databases">
        <authorList>
            <person name="Kuo A."/>
            <person name="Curtis B.A."/>
            <person name="Tanifuji G."/>
            <person name="Burki F."/>
            <person name="Gruber A."/>
            <person name="Irimia M."/>
            <person name="Maruyama S."/>
            <person name="Arias M.C."/>
            <person name="Ball S.G."/>
            <person name="Gile G.H."/>
            <person name="Hirakawa Y."/>
            <person name="Hopkins J.F."/>
            <person name="Rensing S.A."/>
            <person name="Schmutz J."/>
            <person name="Symeonidi A."/>
            <person name="Elias M."/>
            <person name="Eveleigh R.J."/>
            <person name="Herman E.K."/>
            <person name="Klute M.J."/>
            <person name="Nakayama T."/>
            <person name="Obornik M."/>
            <person name="Reyes-Prieto A."/>
            <person name="Armbrust E.V."/>
            <person name="Aves S.J."/>
            <person name="Beiko R.G."/>
            <person name="Coutinho P."/>
            <person name="Dacks J.B."/>
            <person name="Durnford D.G."/>
            <person name="Fast N.M."/>
            <person name="Green B.R."/>
            <person name="Grisdale C."/>
            <person name="Hempe F."/>
            <person name="Henrissat B."/>
            <person name="Hoppner M.P."/>
            <person name="Ishida K.-I."/>
            <person name="Kim E."/>
            <person name="Koreny L."/>
            <person name="Kroth P.G."/>
            <person name="Liu Y."/>
            <person name="Malik S.-B."/>
            <person name="Maier U.G."/>
            <person name="McRose D."/>
            <person name="Mock T."/>
            <person name="Neilson J.A."/>
            <person name="Onodera N.T."/>
            <person name="Poole A.M."/>
            <person name="Pritham E.J."/>
            <person name="Richards T.A."/>
            <person name="Rocap G."/>
            <person name="Roy S.W."/>
            <person name="Sarai C."/>
            <person name="Schaack S."/>
            <person name="Shirato S."/>
            <person name="Slamovits C.H."/>
            <person name="Spencer D.F."/>
            <person name="Suzuki S."/>
            <person name="Worden A.Z."/>
            <person name="Zauner S."/>
            <person name="Barry K."/>
            <person name="Bell C."/>
            <person name="Bharti A.K."/>
            <person name="Crow J.A."/>
            <person name="Grimwood J."/>
            <person name="Kramer R."/>
            <person name="Lindquist E."/>
            <person name="Lucas S."/>
            <person name="Salamov A."/>
            <person name="McFadden G.I."/>
            <person name="Lane C.E."/>
            <person name="Keeling P.J."/>
            <person name="Gray M.W."/>
            <person name="Grigoriev I.V."/>
            <person name="Archibald J.M."/>
        </authorList>
    </citation>
    <scope>NUCLEOTIDE SEQUENCE</scope>
    <source>
        <strain evidence="9">CCMP2712</strain>
    </source>
</reference>
<dbReference type="PANTHER" id="PTHR34043">
    <property type="entry name" value="ALPHA/BETA-HYDROLASES SUPERFAMILY PROTEIN"/>
    <property type="match status" value="1"/>
</dbReference>
<organism evidence="7">
    <name type="scientific">Guillardia theta (strain CCMP2712)</name>
    <name type="common">Cryptophyte</name>
    <dbReference type="NCBI Taxonomy" id="905079"/>
    <lineage>
        <taxon>Eukaryota</taxon>
        <taxon>Cryptophyceae</taxon>
        <taxon>Pyrenomonadales</taxon>
        <taxon>Geminigeraceae</taxon>
        <taxon>Guillardia</taxon>
    </lineage>
</organism>
<feature type="non-terminal residue" evidence="7">
    <location>
        <position position="1"/>
    </location>
</feature>
<sequence>VLCVWPCGFASLHDRACEVFYQIKGGKVDYGEEHSQRFGHARYGRLYPGLFSEWSSERPIHMLGHSLGGATARYLQHLLEARAFPGHATDASWILSLSSLSAPLNGTLTTYALGEEEDAPPRVRRLSPGSILGSLVHVLAMCGGRMLGYELGLEQWKLSMKDVGAGAAIKKLVRCLLVHSDLVEEEDNAAYDTTIHAMKKHNESMGGGHGCCYYFSFVGT</sequence>
<keyword evidence="4" id="KW-0378">Hydrolase</keyword>
<reference evidence="7 9" key="1">
    <citation type="journal article" date="2012" name="Nature">
        <title>Algal genomes reveal evolutionary mosaicism and the fate of nucleomorphs.</title>
        <authorList>
            <consortium name="DOE Joint Genome Institute"/>
            <person name="Curtis B.A."/>
            <person name="Tanifuji G."/>
            <person name="Burki F."/>
            <person name="Gruber A."/>
            <person name="Irimia M."/>
            <person name="Maruyama S."/>
            <person name="Arias M.C."/>
            <person name="Ball S.G."/>
            <person name="Gile G.H."/>
            <person name="Hirakawa Y."/>
            <person name="Hopkins J.F."/>
            <person name="Kuo A."/>
            <person name="Rensing S.A."/>
            <person name="Schmutz J."/>
            <person name="Symeonidi A."/>
            <person name="Elias M."/>
            <person name="Eveleigh R.J."/>
            <person name="Herman E.K."/>
            <person name="Klute M.J."/>
            <person name="Nakayama T."/>
            <person name="Obornik M."/>
            <person name="Reyes-Prieto A."/>
            <person name="Armbrust E.V."/>
            <person name="Aves S.J."/>
            <person name="Beiko R.G."/>
            <person name="Coutinho P."/>
            <person name="Dacks J.B."/>
            <person name="Durnford D.G."/>
            <person name="Fast N.M."/>
            <person name="Green B.R."/>
            <person name="Grisdale C.J."/>
            <person name="Hempel F."/>
            <person name="Henrissat B."/>
            <person name="Hoppner M.P."/>
            <person name="Ishida K."/>
            <person name="Kim E."/>
            <person name="Koreny L."/>
            <person name="Kroth P.G."/>
            <person name="Liu Y."/>
            <person name="Malik S.B."/>
            <person name="Maier U.G."/>
            <person name="McRose D."/>
            <person name="Mock T."/>
            <person name="Neilson J.A."/>
            <person name="Onodera N.T."/>
            <person name="Poole A.M."/>
            <person name="Pritham E.J."/>
            <person name="Richards T.A."/>
            <person name="Rocap G."/>
            <person name="Roy S.W."/>
            <person name="Sarai C."/>
            <person name="Schaack S."/>
            <person name="Shirato S."/>
            <person name="Slamovits C.H."/>
            <person name="Spencer D.F."/>
            <person name="Suzuki S."/>
            <person name="Worden A.Z."/>
            <person name="Zauner S."/>
            <person name="Barry K."/>
            <person name="Bell C."/>
            <person name="Bharti A.K."/>
            <person name="Crow J.A."/>
            <person name="Grimwood J."/>
            <person name="Kramer R."/>
            <person name="Lindquist E."/>
            <person name="Lucas S."/>
            <person name="Salamov A."/>
            <person name="McFadden G.I."/>
            <person name="Lane C.E."/>
            <person name="Keeling P.J."/>
            <person name="Gray M.W."/>
            <person name="Grigoriev I.V."/>
            <person name="Archibald J.M."/>
        </authorList>
    </citation>
    <scope>NUCLEOTIDE SEQUENCE</scope>
    <source>
        <strain evidence="7 9">CCMP2712</strain>
    </source>
</reference>
<dbReference type="GO" id="GO:0016787">
    <property type="term" value="F:hydrolase activity"/>
    <property type="evidence" value="ECO:0007669"/>
    <property type="project" value="UniProtKB-KW"/>
</dbReference>
<evidence type="ECO:0000256" key="1">
    <source>
        <dbReference type="ARBA" id="ARBA00004613"/>
    </source>
</evidence>
<dbReference type="GO" id="GO:0006629">
    <property type="term" value="P:lipid metabolic process"/>
    <property type="evidence" value="ECO:0007669"/>
    <property type="project" value="UniProtKB-KW"/>
</dbReference>
<protein>
    <recommendedName>
        <fullName evidence="6">Lipase-like C-terminal domain-containing protein</fullName>
    </recommendedName>
</protein>
<dbReference type="HOGENOM" id="CLU_019900_0_0_1"/>
<proteinExistence type="predicted"/>
<dbReference type="OrthoDB" id="206848at2759"/>
<dbReference type="InterPro" id="IPR056304">
    <property type="entry name" value="Lip-like_C"/>
</dbReference>
<gene>
    <name evidence="7" type="ORF">GUITHDRAFT_47588</name>
</gene>
<keyword evidence="9" id="KW-1185">Reference proteome</keyword>
<keyword evidence="3" id="KW-0732">Signal</keyword>
<evidence type="ECO:0000313" key="8">
    <source>
        <dbReference type="EnsemblProtists" id="EKX33106"/>
    </source>
</evidence>
<dbReference type="SUPFAM" id="SSF53474">
    <property type="entry name" value="alpha/beta-Hydrolases"/>
    <property type="match status" value="1"/>
</dbReference>
<accession>L1IA24</accession>
<name>L1IA24_GUITC</name>
<dbReference type="RefSeq" id="XP_005820086.1">
    <property type="nucleotide sequence ID" value="XM_005820029.1"/>
</dbReference>